<proteinExistence type="inferred from homology"/>
<dbReference type="InterPro" id="IPR057780">
    <property type="entry name" value="Beta-prop_Vps41"/>
</dbReference>
<dbReference type="GO" id="GO:0009267">
    <property type="term" value="P:cellular response to starvation"/>
    <property type="evidence" value="ECO:0007669"/>
    <property type="project" value="TreeGrafter"/>
</dbReference>
<evidence type="ECO:0000259" key="7">
    <source>
        <dbReference type="Pfam" id="PF23411"/>
    </source>
</evidence>
<dbReference type="InterPro" id="IPR016902">
    <property type="entry name" value="Vps41"/>
</dbReference>
<organism evidence="8 9">
    <name type="scientific">Lachancea meyersii CBS 8951</name>
    <dbReference type="NCBI Taxonomy" id="1266667"/>
    <lineage>
        <taxon>Eukaryota</taxon>
        <taxon>Fungi</taxon>
        <taxon>Dikarya</taxon>
        <taxon>Ascomycota</taxon>
        <taxon>Saccharomycotina</taxon>
        <taxon>Saccharomycetes</taxon>
        <taxon>Saccharomycetales</taxon>
        <taxon>Saccharomycetaceae</taxon>
        <taxon>Lachancea</taxon>
    </lineage>
</organism>
<dbReference type="GO" id="GO:0030897">
    <property type="term" value="C:HOPS complex"/>
    <property type="evidence" value="ECO:0007669"/>
    <property type="project" value="UniProtKB-UniRule"/>
</dbReference>
<sequence length="1000" mass="113664">MIINDTKPEPSSLSSQNSANISVRSGKSPGESTNSEGHVSPQEAPKSKVVEHTAEEDVSYINSHSRELSNSDEDAREKDRLVGEKDLTGDEHGGDRSSSVSPNSEDENERGSPNSEREEDLDASEKLRENQPAKTGDVKEDEDRNESHNNMESEEQNNDDEYDHDEDEDNDDEDDDDDEEEEEEEEEPPLLKYSRITQLSKSFFTRDTISACQFHEKVFAFATHAGLLHFTEPDFTTIRTFKCHRSSITSIYTDGELFATSSIDGTVVIGSVRDSSDLLACDFKRPVHAVVLDEKYKTSKAFVSGGMAGEVILSQRNWLGNRVDVVLDKGRGPIVGIHILDDVLFWMNDAGTTFYSISSKSKLLQVPFPKDEYETRSDLYWPSVHFPETDRIIISWARHVWTFKVSLTKLTNHGNHLGSILSSAASSLRAIPDKKIEQDHYLYLPYTLAGAVFFRNDQLLCLEIPSSESDKNRSDHPHLKIIDMLTGEEIHGDEVVSKNYQNLNVNDYHLGKHIGKESTEYFMISSHDAISAHELSLLERFRWFVENGRDYEAWQVGLYAVDKKERLGAGERHINMLISVKNWEEAASVITEIFSNTDLENGDLEFNEYVIGKWGEYINVLIDNDKVNEIAPLVPVSPSLSSDVYDGILKHYLNNKQISVFSHYSHQWPRGVWRSSNFESVFEELIERNDDNALEYRRELVFLLLTENKDVKAVPHLIKMKDPRALGIIIAQKVLSMFTRQLVDIVMLPYDDSAETLNSLHIEDAQIIFKKSIELLVQGTHMLDISLIVSALSASENYRILLFLFLREASKTEPVLIAPYENEMVFLYLQFDHSNLLDFLKSKSNYDVDRAIELCAAEDKCTNELIYLWGTIGETKKALSLIIDKRNEPKVAIQFVQSSGDPELWEYLINYSLNKPDFIKELLEMRSSSGAEHADILRRVPTTLEIDGLQLSLGGITKQNFLNLNVKSGVFKIIDNETNQFAQEFLELREMGKGFEVENA</sequence>
<accession>A0A1G4J275</accession>
<feature type="repeat" description="CHCR" evidence="5">
    <location>
        <begin position="776"/>
        <end position="921"/>
    </location>
</feature>
<dbReference type="Pfam" id="PF23556">
    <property type="entry name" value="TPR_Vps41"/>
    <property type="match status" value="1"/>
</dbReference>
<comment type="similarity">
    <text evidence="1 4">Belongs to the VPS41 family.</text>
</comment>
<feature type="domain" description="Vps41 beta-propeller" evidence="7">
    <location>
        <begin position="191"/>
        <end position="534"/>
    </location>
</feature>
<gene>
    <name evidence="8" type="ORF">LAME_0C06480G</name>
</gene>
<dbReference type="PROSITE" id="PS50236">
    <property type="entry name" value="CHCR"/>
    <property type="match status" value="1"/>
</dbReference>
<dbReference type="PANTHER" id="PTHR12616">
    <property type="entry name" value="VACUOLAR PROTEIN SORTING VPS41"/>
    <property type="match status" value="1"/>
</dbReference>
<dbReference type="PIRSF" id="PIRSF028921">
    <property type="entry name" value="VPS41"/>
    <property type="match status" value="1"/>
</dbReference>
<name>A0A1G4J275_9SACH</name>
<evidence type="ECO:0000256" key="6">
    <source>
        <dbReference type="SAM" id="MobiDB-lite"/>
    </source>
</evidence>
<keyword evidence="2 4" id="KW-0813">Transport</keyword>
<evidence type="ECO:0000256" key="2">
    <source>
        <dbReference type="ARBA" id="ARBA00022448"/>
    </source>
</evidence>
<dbReference type="InterPro" id="IPR011990">
    <property type="entry name" value="TPR-like_helical_dom_sf"/>
</dbReference>
<dbReference type="InterPro" id="IPR036322">
    <property type="entry name" value="WD40_repeat_dom_sf"/>
</dbReference>
<feature type="compositionally biased region" description="Low complexity" evidence="6">
    <location>
        <begin position="11"/>
        <end position="22"/>
    </location>
</feature>
<feature type="compositionally biased region" description="Basic and acidic residues" evidence="6">
    <location>
        <begin position="45"/>
        <end position="55"/>
    </location>
</feature>
<dbReference type="InterPro" id="IPR000547">
    <property type="entry name" value="Clathrin_H-chain/VPS_repeat"/>
</dbReference>
<keyword evidence="9" id="KW-1185">Reference proteome</keyword>
<dbReference type="GO" id="GO:0016236">
    <property type="term" value="P:macroautophagy"/>
    <property type="evidence" value="ECO:0007669"/>
    <property type="project" value="TreeGrafter"/>
</dbReference>
<reference evidence="9" key="1">
    <citation type="submission" date="2016-03" db="EMBL/GenBank/DDBJ databases">
        <authorList>
            <person name="Devillers Hugo."/>
        </authorList>
    </citation>
    <scope>NUCLEOTIDE SEQUENCE [LARGE SCALE GENOMIC DNA]</scope>
</reference>
<evidence type="ECO:0000313" key="8">
    <source>
        <dbReference type="EMBL" id="SCU83754.1"/>
    </source>
</evidence>
<evidence type="ECO:0000256" key="4">
    <source>
        <dbReference type="PIRNR" id="PIRNR028921"/>
    </source>
</evidence>
<dbReference type="InterPro" id="IPR045111">
    <property type="entry name" value="Vps41/Vps8"/>
</dbReference>
<dbReference type="InterPro" id="IPR015943">
    <property type="entry name" value="WD40/YVTN_repeat-like_dom_sf"/>
</dbReference>
<dbReference type="Pfam" id="PF23411">
    <property type="entry name" value="Beta-prop_Vps41"/>
    <property type="match status" value="1"/>
</dbReference>
<dbReference type="PANTHER" id="PTHR12616:SF1">
    <property type="entry name" value="VACUOLAR PROTEIN SORTING-ASSOCIATED PROTEIN 41 HOMOLOG"/>
    <property type="match status" value="1"/>
</dbReference>
<evidence type="ECO:0000313" key="9">
    <source>
        <dbReference type="Proteomes" id="UP000191144"/>
    </source>
</evidence>
<dbReference type="GO" id="GO:0000329">
    <property type="term" value="C:fungal-type vacuole membrane"/>
    <property type="evidence" value="ECO:0007669"/>
    <property type="project" value="UniProtKB-UniRule"/>
</dbReference>
<dbReference type="Gene3D" id="1.25.40.10">
    <property type="entry name" value="Tetratricopeptide repeat domain"/>
    <property type="match status" value="1"/>
</dbReference>
<dbReference type="GO" id="GO:0006623">
    <property type="term" value="P:protein targeting to vacuole"/>
    <property type="evidence" value="ECO:0007669"/>
    <property type="project" value="InterPro"/>
</dbReference>
<dbReference type="Gene3D" id="2.130.10.10">
    <property type="entry name" value="YVTN repeat-like/Quinoprotein amine dehydrogenase"/>
    <property type="match status" value="1"/>
</dbReference>
<protein>
    <recommendedName>
        <fullName evidence="4">Vacuolar protein sorting-associated protein 41</fullName>
    </recommendedName>
</protein>
<feature type="region of interest" description="Disordered" evidence="6">
    <location>
        <begin position="1"/>
        <end position="192"/>
    </location>
</feature>
<dbReference type="Proteomes" id="UP000191144">
    <property type="component" value="Chromosome C"/>
</dbReference>
<keyword evidence="3 4" id="KW-0653">Protein transport</keyword>
<evidence type="ECO:0000256" key="3">
    <source>
        <dbReference type="ARBA" id="ARBA00022927"/>
    </source>
</evidence>
<evidence type="ECO:0000256" key="5">
    <source>
        <dbReference type="PROSITE-ProRule" id="PRU01006"/>
    </source>
</evidence>
<dbReference type="OrthoDB" id="244107at2759"/>
<feature type="compositionally biased region" description="Basic and acidic residues" evidence="6">
    <location>
        <begin position="64"/>
        <end position="95"/>
    </location>
</feature>
<dbReference type="AlphaFoldDB" id="A0A1G4J275"/>
<dbReference type="SMART" id="SM00299">
    <property type="entry name" value="CLH"/>
    <property type="match status" value="1"/>
</dbReference>
<evidence type="ECO:0000256" key="1">
    <source>
        <dbReference type="ARBA" id="ARBA00009582"/>
    </source>
</evidence>
<comment type="subcellular location">
    <subcellularLocation>
        <location evidence="4">Vacuole</location>
    </subcellularLocation>
</comment>
<comment type="function">
    <text evidence="4">Required for vacuolar assembly and vacuolar traffic.</text>
</comment>
<keyword evidence="4" id="KW-0926">Vacuole</keyword>
<dbReference type="GO" id="GO:0005770">
    <property type="term" value="C:late endosome"/>
    <property type="evidence" value="ECO:0007669"/>
    <property type="project" value="UniProtKB-UniRule"/>
</dbReference>
<dbReference type="SUPFAM" id="SSF50978">
    <property type="entry name" value="WD40 repeat-like"/>
    <property type="match status" value="1"/>
</dbReference>
<feature type="compositionally biased region" description="Basic and acidic residues" evidence="6">
    <location>
        <begin position="123"/>
        <end position="151"/>
    </location>
</feature>
<feature type="compositionally biased region" description="Acidic residues" evidence="6">
    <location>
        <begin position="152"/>
        <end position="188"/>
    </location>
</feature>
<dbReference type="GO" id="GO:0034058">
    <property type="term" value="P:endosomal vesicle fusion"/>
    <property type="evidence" value="ECO:0007669"/>
    <property type="project" value="UniProtKB-UniRule"/>
</dbReference>
<dbReference type="EMBL" id="LT598479">
    <property type="protein sequence ID" value="SCU83754.1"/>
    <property type="molecule type" value="Genomic_DNA"/>
</dbReference>